<dbReference type="Gramene" id="LPERR01G13220.1">
    <property type="protein sequence ID" value="LPERR01G13220.1"/>
    <property type="gene ID" value="LPERR01G13220"/>
</dbReference>
<sequence>MASSKPSSHLVLLLSITLLLQVLLPATANPSPPPEKKPSCEKSDREMRFMFSQWMSKYAKSYSCPEEKEKRYQVWLANTDFIGGFRSQTDLSSGVGAFAPQTFTDSFVGMNRFGDLNIDEFVQQFTGFNATAAFQAHPPPITPLSPHSWRPCCGLHKIKTGELVSVSEQVMVDCDTGSFGCAGGHSDTALSLVASRGGVASEEKYPYTGAKGACDVGKLLFDHSASVSGFAAVPPNDEGQLALAVARQPVTVYIDVSAQEFQFYKGGIYRGPCSSSRVNHAVTIVGYCENFGGEKYWIAKNSWSNDWGDQGYIYLPKDVWWPQGACGLATSPFYPTV</sequence>
<evidence type="ECO:0000256" key="1">
    <source>
        <dbReference type="ARBA" id="ARBA00008455"/>
    </source>
</evidence>
<dbReference type="AlphaFoldDB" id="A0A0D9V0M7"/>
<dbReference type="Pfam" id="PF00112">
    <property type="entry name" value="Peptidase_C1"/>
    <property type="match status" value="1"/>
</dbReference>
<dbReference type="HOGENOM" id="CLU_012184_1_0_1"/>
<dbReference type="SMART" id="SM00645">
    <property type="entry name" value="Pept_C1"/>
    <property type="match status" value="1"/>
</dbReference>
<dbReference type="InterPro" id="IPR000668">
    <property type="entry name" value="Peptidase_C1A_C"/>
</dbReference>
<dbReference type="InterPro" id="IPR025661">
    <property type="entry name" value="Pept_asp_AS"/>
</dbReference>
<dbReference type="Gene3D" id="1.10.287.2250">
    <property type="match status" value="1"/>
</dbReference>
<evidence type="ECO:0000259" key="4">
    <source>
        <dbReference type="SMART" id="SM00645"/>
    </source>
</evidence>
<feature type="domain" description="Cathepsin propeptide inhibitor" evidence="5">
    <location>
        <begin position="51"/>
        <end position="121"/>
    </location>
</feature>
<dbReference type="EnsemblPlants" id="LPERR01G13220.1">
    <property type="protein sequence ID" value="LPERR01G13220.1"/>
    <property type="gene ID" value="LPERR01G13220"/>
</dbReference>
<reference evidence="6 7" key="1">
    <citation type="submission" date="2012-08" db="EMBL/GenBank/DDBJ databases">
        <title>Oryza genome evolution.</title>
        <authorList>
            <person name="Wing R.A."/>
        </authorList>
    </citation>
    <scope>NUCLEOTIDE SEQUENCE</scope>
</reference>
<dbReference type="InterPro" id="IPR013128">
    <property type="entry name" value="Peptidase_C1A"/>
</dbReference>
<dbReference type="InterPro" id="IPR038765">
    <property type="entry name" value="Papain-like_cys_pep_sf"/>
</dbReference>
<feature type="domain" description="Peptidase C1A papain C-terminal" evidence="4">
    <location>
        <begin position="142"/>
        <end position="336"/>
    </location>
</feature>
<reference evidence="6" key="3">
    <citation type="submission" date="2015-04" db="UniProtKB">
        <authorList>
            <consortium name="EnsemblPlants"/>
        </authorList>
    </citation>
    <scope>IDENTIFICATION</scope>
</reference>
<keyword evidence="3" id="KW-0732">Signal</keyword>
<keyword evidence="7" id="KW-1185">Reference proteome</keyword>
<dbReference type="InterPro" id="IPR039417">
    <property type="entry name" value="Peptidase_C1A_papain-like"/>
</dbReference>
<dbReference type="Gene3D" id="3.90.70.10">
    <property type="entry name" value="Cysteine proteinases"/>
    <property type="match status" value="1"/>
</dbReference>
<dbReference type="PANTHER" id="PTHR12411">
    <property type="entry name" value="CYSTEINE PROTEASE FAMILY C1-RELATED"/>
    <property type="match status" value="1"/>
</dbReference>
<dbReference type="Proteomes" id="UP000032180">
    <property type="component" value="Chromosome 1"/>
</dbReference>
<dbReference type="STRING" id="77586.A0A0D9V0M7"/>
<dbReference type="GO" id="GO:0006508">
    <property type="term" value="P:proteolysis"/>
    <property type="evidence" value="ECO:0007669"/>
    <property type="project" value="InterPro"/>
</dbReference>
<dbReference type="InterPro" id="IPR013201">
    <property type="entry name" value="Prot_inhib_I29"/>
</dbReference>
<evidence type="ECO:0000259" key="5">
    <source>
        <dbReference type="SMART" id="SM00848"/>
    </source>
</evidence>
<evidence type="ECO:0000313" key="7">
    <source>
        <dbReference type="Proteomes" id="UP000032180"/>
    </source>
</evidence>
<dbReference type="CDD" id="cd02248">
    <property type="entry name" value="Peptidase_C1A"/>
    <property type="match status" value="1"/>
</dbReference>
<comment type="similarity">
    <text evidence="1">Belongs to the peptidase C1 family.</text>
</comment>
<dbReference type="GO" id="GO:0008234">
    <property type="term" value="F:cysteine-type peptidase activity"/>
    <property type="evidence" value="ECO:0007669"/>
    <property type="project" value="InterPro"/>
</dbReference>
<evidence type="ECO:0000256" key="3">
    <source>
        <dbReference type="SAM" id="SignalP"/>
    </source>
</evidence>
<organism evidence="6 7">
    <name type="scientific">Leersia perrieri</name>
    <dbReference type="NCBI Taxonomy" id="77586"/>
    <lineage>
        <taxon>Eukaryota</taxon>
        <taxon>Viridiplantae</taxon>
        <taxon>Streptophyta</taxon>
        <taxon>Embryophyta</taxon>
        <taxon>Tracheophyta</taxon>
        <taxon>Spermatophyta</taxon>
        <taxon>Magnoliopsida</taxon>
        <taxon>Liliopsida</taxon>
        <taxon>Poales</taxon>
        <taxon>Poaceae</taxon>
        <taxon>BOP clade</taxon>
        <taxon>Oryzoideae</taxon>
        <taxon>Oryzeae</taxon>
        <taxon>Oryzinae</taxon>
        <taxon>Leersia</taxon>
    </lineage>
</organism>
<reference evidence="7" key="2">
    <citation type="submission" date="2013-12" db="EMBL/GenBank/DDBJ databases">
        <authorList>
            <person name="Yu Y."/>
            <person name="Lee S."/>
            <person name="de Baynast K."/>
            <person name="Wissotski M."/>
            <person name="Liu L."/>
            <person name="Talag J."/>
            <person name="Goicoechea J."/>
            <person name="Angelova A."/>
            <person name="Jetty R."/>
            <person name="Kudrna D."/>
            <person name="Golser W."/>
            <person name="Rivera L."/>
            <person name="Zhang J."/>
            <person name="Wing R."/>
        </authorList>
    </citation>
    <scope>NUCLEOTIDE SEQUENCE</scope>
</reference>
<dbReference type="SMART" id="SM00848">
    <property type="entry name" value="Inhibitor_I29"/>
    <property type="match status" value="1"/>
</dbReference>
<dbReference type="eggNOG" id="KOG1543">
    <property type="taxonomic scope" value="Eukaryota"/>
</dbReference>
<dbReference type="PROSITE" id="PS00640">
    <property type="entry name" value="THIOL_PROTEASE_ASN"/>
    <property type="match status" value="1"/>
</dbReference>
<evidence type="ECO:0000256" key="2">
    <source>
        <dbReference type="ARBA" id="ARBA00023157"/>
    </source>
</evidence>
<proteinExistence type="inferred from homology"/>
<name>A0A0D9V0M7_9ORYZ</name>
<protein>
    <recommendedName>
        <fullName evidence="8">Peptidase C1A papain C-terminal domain-containing protein</fullName>
    </recommendedName>
</protein>
<dbReference type="SUPFAM" id="SSF54001">
    <property type="entry name" value="Cysteine proteinases"/>
    <property type="match status" value="1"/>
</dbReference>
<feature type="signal peptide" evidence="3">
    <location>
        <begin position="1"/>
        <end position="28"/>
    </location>
</feature>
<evidence type="ECO:0000313" key="6">
    <source>
        <dbReference type="EnsemblPlants" id="LPERR01G13220.1"/>
    </source>
</evidence>
<accession>A0A0D9V0M7</accession>
<feature type="chain" id="PRO_5018648016" description="Peptidase C1A papain C-terminal domain-containing protein" evidence="3">
    <location>
        <begin position="29"/>
        <end position="337"/>
    </location>
</feature>
<dbReference type="Pfam" id="PF08246">
    <property type="entry name" value="Inhibitor_I29"/>
    <property type="match status" value="1"/>
</dbReference>
<keyword evidence="2" id="KW-1015">Disulfide bond</keyword>
<evidence type="ECO:0008006" key="8">
    <source>
        <dbReference type="Google" id="ProtNLM"/>
    </source>
</evidence>